<reference evidence="2" key="2">
    <citation type="journal article" date="2020" name="Microorganisms">
        <title>Osmotic Adaptation and Compatible Solute Biosynthesis of Phototrophic Bacteria as Revealed from Genome Analyses.</title>
        <authorList>
            <person name="Imhoff J.F."/>
            <person name="Rahn T."/>
            <person name="Kunzel S."/>
            <person name="Keller A."/>
            <person name="Neulinger S.C."/>
        </authorList>
    </citation>
    <scope>NUCLEOTIDE SEQUENCE</scope>
    <source>
        <strain evidence="2">LMG 28126</strain>
    </source>
</reference>
<dbReference type="RefSeq" id="WP_201157028.1">
    <property type="nucleotide sequence ID" value="NZ_NHSD01000226.1"/>
</dbReference>
<gene>
    <name evidence="2" type="ORF">CCR87_07935</name>
</gene>
<keyword evidence="1" id="KW-0732">Signal</keyword>
<comment type="caution">
    <text evidence="2">The sequence shown here is derived from an EMBL/GenBank/DDBJ whole genome shotgun (WGS) entry which is preliminary data.</text>
</comment>
<organism evidence="2 3">
    <name type="scientific">Rhodobaculum claviforme</name>
    <dbReference type="NCBI Taxonomy" id="1549854"/>
    <lineage>
        <taxon>Bacteria</taxon>
        <taxon>Pseudomonadati</taxon>
        <taxon>Pseudomonadota</taxon>
        <taxon>Alphaproteobacteria</taxon>
        <taxon>Rhodobacterales</taxon>
        <taxon>Paracoccaceae</taxon>
        <taxon>Rhodobaculum</taxon>
    </lineage>
</organism>
<evidence type="ECO:0000313" key="3">
    <source>
        <dbReference type="Proteomes" id="UP000706333"/>
    </source>
</evidence>
<evidence type="ECO:0000313" key="2">
    <source>
        <dbReference type="EMBL" id="MBK5927266.1"/>
    </source>
</evidence>
<reference evidence="2" key="1">
    <citation type="submission" date="2017-05" db="EMBL/GenBank/DDBJ databases">
        <authorList>
            <person name="Imhoff J.F."/>
            <person name="Rahn T."/>
            <person name="Kuenzel S."/>
            <person name="Neulinger S.C."/>
        </authorList>
    </citation>
    <scope>NUCLEOTIDE SEQUENCE</scope>
    <source>
        <strain evidence="2">LMG 28126</strain>
    </source>
</reference>
<dbReference type="PROSITE" id="PS51257">
    <property type="entry name" value="PROKAR_LIPOPROTEIN"/>
    <property type="match status" value="1"/>
</dbReference>
<evidence type="ECO:0008006" key="4">
    <source>
        <dbReference type="Google" id="ProtNLM"/>
    </source>
</evidence>
<sequence>MIPRTLFAALPVTLLLAACTPPPDSPTRMGAAGPLVQLSDPRTCLNRECLLYDARLGRVQQPGREMIRLPEGMADADGFISARDFQHLLDRTRAEPTVADGNDGAVEFVTRGRIAH</sequence>
<feature type="chain" id="PRO_5037481346" description="Lipoprotein" evidence="1">
    <location>
        <begin position="18"/>
        <end position="116"/>
    </location>
</feature>
<dbReference type="Proteomes" id="UP000706333">
    <property type="component" value="Unassembled WGS sequence"/>
</dbReference>
<keyword evidence="3" id="KW-1185">Reference proteome</keyword>
<accession>A0A934TKS9</accession>
<evidence type="ECO:0000256" key="1">
    <source>
        <dbReference type="SAM" id="SignalP"/>
    </source>
</evidence>
<feature type="signal peptide" evidence="1">
    <location>
        <begin position="1"/>
        <end position="17"/>
    </location>
</feature>
<dbReference type="AlphaFoldDB" id="A0A934TKS9"/>
<dbReference type="EMBL" id="NHSD01000226">
    <property type="protein sequence ID" value="MBK5927266.1"/>
    <property type="molecule type" value="Genomic_DNA"/>
</dbReference>
<protein>
    <recommendedName>
        <fullName evidence="4">Lipoprotein</fullName>
    </recommendedName>
</protein>
<name>A0A934TKS9_9RHOB</name>
<proteinExistence type="predicted"/>